<dbReference type="PANTHER" id="PTHR47027:SF30">
    <property type="entry name" value="THAP-TYPE DOMAIN-CONTAINING PROTEIN"/>
    <property type="match status" value="1"/>
</dbReference>
<name>A0A4C1YTV3_EUMVA</name>
<dbReference type="Proteomes" id="UP000299102">
    <property type="component" value="Unassembled WGS sequence"/>
</dbReference>
<dbReference type="STRING" id="151549.A0A4C1YTV3"/>
<dbReference type="EMBL" id="BGZK01001348">
    <property type="protein sequence ID" value="GBP77837.1"/>
    <property type="molecule type" value="Genomic_DNA"/>
</dbReference>
<accession>A0A4C1YTV3</accession>
<organism evidence="1 2">
    <name type="scientific">Eumeta variegata</name>
    <name type="common">Bagworm moth</name>
    <name type="synonym">Eumeta japonica</name>
    <dbReference type="NCBI Taxonomy" id="151549"/>
    <lineage>
        <taxon>Eukaryota</taxon>
        <taxon>Metazoa</taxon>
        <taxon>Ecdysozoa</taxon>
        <taxon>Arthropoda</taxon>
        <taxon>Hexapoda</taxon>
        <taxon>Insecta</taxon>
        <taxon>Pterygota</taxon>
        <taxon>Neoptera</taxon>
        <taxon>Endopterygota</taxon>
        <taxon>Lepidoptera</taxon>
        <taxon>Glossata</taxon>
        <taxon>Ditrysia</taxon>
        <taxon>Tineoidea</taxon>
        <taxon>Psychidae</taxon>
        <taxon>Oiketicinae</taxon>
        <taxon>Eumeta</taxon>
    </lineage>
</organism>
<dbReference type="AlphaFoldDB" id="A0A4C1YTV3"/>
<evidence type="ECO:0000313" key="1">
    <source>
        <dbReference type="EMBL" id="GBP77837.1"/>
    </source>
</evidence>
<gene>
    <name evidence="1" type="ORF">EVAR_34380_1</name>
</gene>
<dbReference type="OrthoDB" id="425681at2759"/>
<comment type="caution">
    <text evidence="1">The sequence shown here is derived from an EMBL/GenBank/DDBJ whole genome shotgun (WGS) entry which is preliminary data.</text>
</comment>
<proteinExistence type="predicted"/>
<keyword evidence="2" id="KW-1185">Reference proteome</keyword>
<evidence type="ECO:0000313" key="2">
    <source>
        <dbReference type="Proteomes" id="UP000299102"/>
    </source>
</evidence>
<sequence>MNDSLKKKCMNVNVGKTKVMVFERDESTTECDIIIEGEKVEQVKEFVYLGSLFTNNGKHDRGIERRVNARNKANRALLAIVNSKTVSRQPRLAIHNGLLILTLVYGSESWV</sequence>
<reference evidence="1 2" key="1">
    <citation type="journal article" date="2019" name="Commun. Biol.">
        <title>The bagworm genome reveals a unique fibroin gene that provides high tensile strength.</title>
        <authorList>
            <person name="Kono N."/>
            <person name="Nakamura H."/>
            <person name="Ohtoshi R."/>
            <person name="Tomita M."/>
            <person name="Numata K."/>
            <person name="Arakawa K."/>
        </authorList>
    </citation>
    <scope>NUCLEOTIDE SEQUENCE [LARGE SCALE GENOMIC DNA]</scope>
</reference>
<dbReference type="PANTHER" id="PTHR47027">
    <property type="entry name" value="REVERSE TRANSCRIPTASE DOMAIN-CONTAINING PROTEIN"/>
    <property type="match status" value="1"/>
</dbReference>
<protein>
    <submittedName>
        <fullName evidence="1">Uncharacterized protein</fullName>
    </submittedName>
</protein>